<proteinExistence type="predicted"/>
<reference evidence="2 3" key="1">
    <citation type="submission" date="2021-06" db="EMBL/GenBank/DDBJ databases">
        <authorList>
            <person name="Palmer J.M."/>
        </authorList>
    </citation>
    <scope>NUCLEOTIDE SEQUENCE [LARGE SCALE GENOMIC DNA]</scope>
    <source>
        <strain evidence="2 3">XC_2019</strain>
        <tissue evidence="2">Muscle</tissue>
    </source>
</reference>
<evidence type="ECO:0000313" key="3">
    <source>
        <dbReference type="Proteomes" id="UP001434883"/>
    </source>
</evidence>
<dbReference type="Proteomes" id="UP001434883">
    <property type="component" value="Unassembled WGS sequence"/>
</dbReference>
<feature type="compositionally biased region" description="Basic residues" evidence="1">
    <location>
        <begin position="24"/>
        <end position="40"/>
    </location>
</feature>
<comment type="caution">
    <text evidence="2">The sequence shown here is derived from an EMBL/GenBank/DDBJ whole genome shotgun (WGS) entry which is preliminary data.</text>
</comment>
<keyword evidence="3" id="KW-1185">Reference proteome</keyword>
<dbReference type="EMBL" id="JAHRIN010072906">
    <property type="protein sequence ID" value="MEQ2216879.1"/>
    <property type="molecule type" value="Genomic_DNA"/>
</dbReference>
<sequence>MLAAMENVSPSVLGDVHTGDGKKPVGHPKKPAVLKTRRARQQVSPTPCVTFPSAGVEPVTPKKNAEATQDRVFVCDVPRSPCPGEATEGPVLGFVRLVPKERGDGQRTQTLPQGQALNSISCMCSQGVPSSLVSGTIVQNHRSG</sequence>
<gene>
    <name evidence="2" type="ORF">XENOCAPTIV_024391</name>
</gene>
<feature type="region of interest" description="Disordered" evidence="1">
    <location>
        <begin position="1"/>
        <end position="49"/>
    </location>
</feature>
<protein>
    <submittedName>
        <fullName evidence="2">Uncharacterized protein</fullName>
    </submittedName>
</protein>
<accession>A0ABV0S8N4</accession>
<organism evidence="2 3">
    <name type="scientific">Xenoophorus captivus</name>
    <dbReference type="NCBI Taxonomy" id="1517983"/>
    <lineage>
        <taxon>Eukaryota</taxon>
        <taxon>Metazoa</taxon>
        <taxon>Chordata</taxon>
        <taxon>Craniata</taxon>
        <taxon>Vertebrata</taxon>
        <taxon>Euteleostomi</taxon>
        <taxon>Actinopterygii</taxon>
        <taxon>Neopterygii</taxon>
        <taxon>Teleostei</taxon>
        <taxon>Neoteleostei</taxon>
        <taxon>Acanthomorphata</taxon>
        <taxon>Ovalentaria</taxon>
        <taxon>Atherinomorphae</taxon>
        <taxon>Cyprinodontiformes</taxon>
        <taxon>Goodeidae</taxon>
        <taxon>Xenoophorus</taxon>
    </lineage>
</organism>
<name>A0ABV0S8N4_9TELE</name>
<evidence type="ECO:0000256" key="1">
    <source>
        <dbReference type="SAM" id="MobiDB-lite"/>
    </source>
</evidence>
<evidence type="ECO:0000313" key="2">
    <source>
        <dbReference type="EMBL" id="MEQ2216879.1"/>
    </source>
</evidence>